<evidence type="ECO:0000313" key="3">
    <source>
        <dbReference type="EMBL" id="JAS63739.1"/>
    </source>
</evidence>
<dbReference type="EMBL" id="GECZ01006030">
    <property type="protein sequence ID" value="JAS63739.1"/>
    <property type="molecule type" value="Transcribed_RNA"/>
</dbReference>
<sequence length="291" mass="32365">MTSLSVAIGLLIYCCAVHTQSSFIETDSIVFPDIESNTAPSDVSDKLKECIADDFKIEFNGECRSLLTTDGVCPEGEWLVLDLLSASLPQLKIQGKCAPRRCGPKQHYWLEQRRCVYPNDSLSLCPQGTTINTDYFGDGFCECIKVPVHARERSGRCYQVFTRGPCQNGKVWVRERGRMSCNTDSCGTTRARFPSKTIVPWHDGMCYAVNEQGPCVQGNVILINSWTLQPECGEHYTTLNLFSPPSTCTGTDHSGKCARPVTIPQNVHNFYSNVADQASKKRAKKDFNSPK</sequence>
<organism evidence="3">
    <name type="scientific">Cuerna arida</name>
    <dbReference type="NCBI Taxonomy" id="1464854"/>
    <lineage>
        <taxon>Eukaryota</taxon>
        <taxon>Metazoa</taxon>
        <taxon>Ecdysozoa</taxon>
        <taxon>Arthropoda</taxon>
        <taxon>Hexapoda</taxon>
        <taxon>Insecta</taxon>
        <taxon>Pterygota</taxon>
        <taxon>Neoptera</taxon>
        <taxon>Paraneoptera</taxon>
        <taxon>Hemiptera</taxon>
        <taxon>Auchenorrhyncha</taxon>
        <taxon>Membracoidea</taxon>
        <taxon>Cicadellidae</taxon>
        <taxon>Cicadellinae</taxon>
        <taxon>Proconiini</taxon>
        <taxon>Cuerna</taxon>
    </lineage>
</organism>
<proteinExistence type="predicted"/>
<evidence type="ECO:0000256" key="1">
    <source>
        <dbReference type="SAM" id="SignalP"/>
    </source>
</evidence>
<dbReference type="Pfam" id="PF16033">
    <property type="entry name" value="DUF4789"/>
    <property type="match status" value="1"/>
</dbReference>
<gene>
    <name evidence="3" type="ORF">g.14753</name>
</gene>
<dbReference type="InterPro" id="IPR031993">
    <property type="entry name" value="DUF4789"/>
</dbReference>
<dbReference type="PANTHER" id="PTHR21177:SF7">
    <property type="entry name" value="GH11627P"/>
    <property type="match status" value="1"/>
</dbReference>
<evidence type="ECO:0000259" key="2">
    <source>
        <dbReference type="Pfam" id="PF16033"/>
    </source>
</evidence>
<dbReference type="AlphaFoldDB" id="A0A1B6GMS8"/>
<name>A0A1B6GMS8_9HEMI</name>
<feature type="chain" id="PRO_5008583691" description="DUF4789 domain-containing protein" evidence="1">
    <location>
        <begin position="20"/>
        <end position="291"/>
    </location>
</feature>
<feature type="domain" description="DUF4789" evidence="2">
    <location>
        <begin position="125"/>
        <end position="192"/>
    </location>
</feature>
<protein>
    <recommendedName>
        <fullName evidence="2">DUF4789 domain-containing protein</fullName>
    </recommendedName>
</protein>
<feature type="signal peptide" evidence="1">
    <location>
        <begin position="1"/>
        <end position="19"/>
    </location>
</feature>
<reference evidence="3" key="1">
    <citation type="submission" date="2015-11" db="EMBL/GenBank/DDBJ databases">
        <title>De novo transcriptome assembly of four potential Pierce s Disease insect vectors from Arizona vineyards.</title>
        <authorList>
            <person name="Tassone E.E."/>
        </authorList>
    </citation>
    <scope>NUCLEOTIDE SEQUENCE</scope>
</reference>
<accession>A0A1B6GMS8</accession>
<dbReference type="PANTHER" id="PTHR21177">
    <property type="entry name" value="IP06524P-RELATED"/>
    <property type="match status" value="1"/>
</dbReference>
<keyword evidence="1" id="KW-0732">Signal</keyword>